<dbReference type="GO" id="GO:0005576">
    <property type="term" value="C:extracellular region"/>
    <property type="evidence" value="ECO:0007669"/>
    <property type="project" value="UniProtKB-SubCell"/>
</dbReference>
<dbReference type="SMART" id="SM00708">
    <property type="entry name" value="PhBP"/>
    <property type="match status" value="1"/>
</dbReference>
<dbReference type="GO" id="GO:0035275">
    <property type="term" value="F:dibutyl phthalate binding"/>
    <property type="evidence" value="ECO:0007669"/>
    <property type="project" value="TreeGrafter"/>
</dbReference>
<keyword evidence="4" id="KW-0732">Signal</keyword>
<dbReference type="InterPro" id="IPR006170">
    <property type="entry name" value="PBP/GOBP"/>
</dbReference>
<organism evidence="5">
    <name type="scientific">Galleria mellonella</name>
    <name type="common">Greater wax moth</name>
    <dbReference type="NCBI Taxonomy" id="7137"/>
    <lineage>
        <taxon>Eukaryota</taxon>
        <taxon>Metazoa</taxon>
        <taxon>Ecdysozoa</taxon>
        <taxon>Arthropoda</taxon>
        <taxon>Hexapoda</taxon>
        <taxon>Insecta</taxon>
        <taxon>Pterygota</taxon>
        <taxon>Neoptera</taxon>
        <taxon>Endopterygota</taxon>
        <taxon>Lepidoptera</taxon>
        <taxon>Glossata</taxon>
        <taxon>Ditrysia</taxon>
        <taxon>Pyraloidea</taxon>
        <taxon>Pyralidae</taxon>
        <taxon>Galleriinae</taxon>
        <taxon>Galleria</taxon>
    </lineage>
</organism>
<dbReference type="Pfam" id="PF01395">
    <property type="entry name" value="PBP_GOBP"/>
    <property type="match status" value="1"/>
</dbReference>
<proteinExistence type="evidence at transcript level"/>
<evidence type="ECO:0000313" key="6">
    <source>
        <dbReference type="EMBL" id="QID58957.1"/>
    </source>
</evidence>
<evidence type="ECO:0000313" key="8">
    <source>
        <dbReference type="RefSeq" id="XP_026752851.2"/>
    </source>
</evidence>
<evidence type="ECO:0000256" key="2">
    <source>
        <dbReference type="ARBA" id="ARBA00008098"/>
    </source>
</evidence>
<dbReference type="GeneID" id="113513063"/>
<evidence type="ECO:0000313" key="5">
    <source>
        <dbReference type="EMBL" id="QEI46792.1"/>
    </source>
</evidence>
<dbReference type="PANTHER" id="PTHR21364:SF2">
    <property type="entry name" value="GENERAL ODORANT-BINDING PROTEIN 19A"/>
    <property type="match status" value="1"/>
</dbReference>
<reference evidence="5" key="1">
    <citation type="submission" date="2019-02" db="EMBL/GenBank/DDBJ databases">
        <title>Identification of putative odorant-binding protein and chemosensory protein genes in Galleria mellonella.</title>
        <authorList>
            <person name="Liu S."/>
            <person name="Jiang X.-C."/>
            <person name="Jiang X.-Y."/>
        </authorList>
    </citation>
    <scope>NUCLEOTIDE SEQUENCE</scope>
    <source>
        <strain evidence="5">HF</strain>
    </source>
</reference>
<keyword evidence="7" id="KW-1185">Reference proteome</keyword>
<dbReference type="Gene3D" id="1.10.238.20">
    <property type="entry name" value="Pheromone/general odorant binding protein domain"/>
    <property type="match status" value="1"/>
</dbReference>
<dbReference type="InterPro" id="IPR036728">
    <property type="entry name" value="PBP_GOBP_sf"/>
</dbReference>
<reference evidence="6" key="2">
    <citation type="journal article" date="2020" name="Insect Mol. Biol.">
        <title>Mating-based regulation and ligand binding of an odorant-binding protein support the inverse sexual communication of the greater wax moth, Galleria mellonella (Lepidoptera: Pyralidae).</title>
        <authorList>
            <person name="Lizana P."/>
            <person name="Machuca J."/>
            <person name="Larama G."/>
            <person name="Quiroz A."/>
            <person name="Mutis A."/>
            <person name="Venthur H."/>
        </authorList>
    </citation>
    <scope>NUCLEOTIDE SEQUENCE</scope>
</reference>
<dbReference type="GO" id="GO:0042048">
    <property type="term" value="P:olfactory behavior"/>
    <property type="evidence" value="ECO:0007669"/>
    <property type="project" value="TreeGrafter"/>
</dbReference>
<dbReference type="GO" id="GO:0007608">
    <property type="term" value="P:sensory perception of smell"/>
    <property type="evidence" value="ECO:0007669"/>
    <property type="project" value="TreeGrafter"/>
</dbReference>
<feature type="chain" id="PRO_5044618647" evidence="4">
    <location>
        <begin position="20"/>
        <end position="140"/>
    </location>
</feature>
<name>A0A5C0E3X8_GALME</name>
<comment type="subcellular location">
    <subcellularLocation>
        <location evidence="1">Secreted</location>
    </subcellularLocation>
</comment>
<protein>
    <submittedName>
        <fullName evidence="6 8">Odorant-binding protein</fullName>
    </submittedName>
    <submittedName>
        <fullName evidence="5">Odorant-binding protein 8</fullName>
    </submittedName>
</protein>
<dbReference type="EMBL" id="MK514058">
    <property type="protein sequence ID" value="QEI46792.1"/>
    <property type="molecule type" value="mRNA"/>
</dbReference>
<evidence type="ECO:0000256" key="3">
    <source>
        <dbReference type="ARBA" id="ARBA00022525"/>
    </source>
</evidence>
<sequence>MNWKLLCWFTLGIFVDVESLTKQQLRNTAKTLRKSCMGKTQVAEDLIKDIEKGIFIEDRDVMCYMACIYQMTQVVKNNKLNYEASIKQVDLMYPAELKEGLKKSIEKCKDVAKKYKDICEASFWTTKCVYEDNPKDFIFA</sequence>
<feature type="signal peptide" evidence="4">
    <location>
        <begin position="1"/>
        <end position="19"/>
    </location>
</feature>
<dbReference type="KEGG" id="gmw:113513063"/>
<dbReference type="FunFam" id="1.10.238.20:FF:000001">
    <property type="entry name" value="General odorant-binding protein lush"/>
    <property type="match status" value="1"/>
</dbReference>
<accession>A0A5C0E3X8</accession>
<comment type="similarity">
    <text evidence="2">Belongs to the PBP/GOBP family.</text>
</comment>
<evidence type="ECO:0000256" key="1">
    <source>
        <dbReference type="ARBA" id="ARBA00004613"/>
    </source>
</evidence>
<gene>
    <name evidence="8" type="primary">LOC113513063</name>
    <name evidence="6" type="synonym">OBP2</name>
</gene>
<evidence type="ECO:0000256" key="4">
    <source>
        <dbReference type="SAM" id="SignalP"/>
    </source>
</evidence>
<reference evidence="8" key="3">
    <citation type="submission" date="2025-04" db="UniProtKB">
        <authorList>
            <consortium name="RefSeq"/>
        </authorList>
    </citation>
    <scope>IDENTIFICATION</scope>
    <source>
        <tissue evidence="8">Whole adult</tissue>
    </source>
</reference>
<dbReference type="CDD" id="cd23992">
    <property type="entry name" value="PBP_GOBP"/>
    <property type="match status" value="1"/>
</dbReference>
<evidence type="ECO:0000313" key="7">
    <source>
        <dbReference type="Proteomes" id="UP001652740"/>
    </source>
</evidence>
<dbReference type="EMBL" id="MN990654">
    <property type="protein sequence ID" value="QID58957.1"/>
    <property type="molecule type" value="mRNA"/>
</dbReference>
<dbReference type="GO" id="GO:0005549">
    <property type="term" value="F:odorant binding"/>
    <property type="evidence" value="ECO:0007669"/>
    <property type="project" value="InterPro"/>
</dbReference>
<dbReference type="RefSeq" id="XP_026752851.2">
    <property type="nucleotide sequence ID" value="XM_026897050.2"/>
</dbReference>
<dbReference type="OrthoDB" id="6610259at2759"/>
<dbReference type="AlphaFoldDB" id="A0A5C0E3X8"/>
<dbReference type="SUPFAM" id="SSF47565">
    <property type="entry name" value="Insect pheromone/odorant-binding proteins"/>
    <property type="match status" value="1"/>
</dbReference>
<dbReference type="PANTHER" id="PTHR21364">
    <property type="entry name" value="GENERAL ODORANT-BINDING PROTEIN 19A"/>
    <property type="match status" value="1"/>
</dbReference>
<dbReference type="Proteomes" id="UP001652740">
    <property type="component" value="Unplaced"/>
</dbReference>
<keyword evidence="3" id="KW-0964">Secreted</keyword>